<feature type="region of interest" description="Disordered" evidence="1">
    <location>
        <begin position="1"/>
        <end position="22"/>
    </location>
</feature>
<accession>A0A0S4IIA7</accession>
<reference evidence="3" key="1">
    <citation type="submission" date="2015-09" db="EMBL/GenBank/DDBJ databases">
        <authorList>
            <consortium name="Pathogen Informatics"/>
        </authorList>
    </citation>
    <scope>NUCLEOTIDE SEQUENCE [LARGE SCALE GENOMIC DNA]</scope>
    <source>
        <strain evidence="3">Lake Konstanz</strain>
    </source>
</reference>
<sequence>MSTWRHMWPEVSWPSSAAEATTPKLLQSGEPSTLEVHDEQQKKEHKLLVRRNEHMWNNTKWRDIRGVLQGAYVQWFGLEVMHWFVFLRYGWYPPNWFQMPVFPEKLKDGKTAAV</sequence>
<dbReference type="EMBL" id="CYKH01000106">
    <property type="protein sequence ID" value="CUE71317.1"/>
    <property type="molecule type" value="Genomic_DNA"/>
</dbReference>
<dbReference type="AlphaFoldDB" id="A0A0S4IIA7"/>
<dbReference type="OrthoDB" id="5376590at2759"/>
<evidence type="ECO:0000256" key="1">
    <source>
        <dbReference type="SAM" id="MobiDB-lite"/>
    </source>
</evidence>
<dbReference type="Proteomes" id="UP000051952">
    <property type="component" value="Unassembled WGS sequence"/>
</dbReference>
<dbReference type="VEuPathDB" id="TriTrypDB:BSAL_53075"/>
<keyword evidence="3" id="KW-1185">Reference proteome</keyword>
<organism evidence="2 3">
    <name type="scientific">Bodo saltans</name>
    <name type="common">Flagellated protozoan</name>
    <dbReference type="NCBI Taxonomy" id="75058"/>
    <lineage>
        <taxon>Eukaryota</taxon>
        <taxon>Discoba</taxon>
        <taxon>Euglenozoa</taxon>
        <taxon>Kinetoplastea</taxon>
        <taxon>Metakinetoplastina</taxon>
        <taxon>Eubodonida</taxon>
        <taxon>Bodonidae</taxon>
        <taxon>Bodo</taxon>
    </lineage>
</organism>
<gene>
    <name evidence="2" type="ORF">BSAL_53075</name>
</gene>
<name>A0A0S4IIA7_BODSA</name>
<evidence type="ECO:0000313" key="3">
    <source>
        <dbReference type="Proteomes" id="UP000051952"/>
    </source>
</evidence>
<evidence type="ECO:0000313" key="2">
    <source>
        <dbReference type="EMBL" id="CUE71317.1"/>
    </source>
</evidence>
<protein>
    <submittedName>
        <fullName evidence="2">Uncharacterized protein</fullName>
    </submittedName>
</protein>
<proteinExistence type="predicted"/>